<evidence type="ECO:0000256" key="2">
    <source>
        <dbReference type="SAM" id="Phobius"/>
    </source>
</evidence>
<dbReference type="InterPro" id="IPR007379">
    <property type="entry name" value="Tim44-like_dom"/>
</dbReference>
<protein>
    <recommendedName>
        <fullName evidence="4">Tim44-like domain-containing protein</fullName>
    </recommendedName>
</protein>
<keyword evidence="2" id="KW-1133">Transmembrane helix</keyword>
<dbReference type="Proteomes" id="UP000077098">
    <property type="component" value="Unassembled WGS sequence"/>
</dbReference>
<dbReference type="RefSeq" id="WP_063950395.1">
    <property type="nucleotide sequence ID" value="NZ_LXPS01000036.1"/>
</dbReference>
<dbReference type="InterPro" id="IPR036259">
    <property type="entry name" value="MFS_trans_sf"/>
</dbReference>
<dbReference type="Pfam" id="PF04280">
    <property type="entry name" value="Tim44"/>
    <property type="match status" value="1"/>
</dbReference>
<feature type="transmembrane region" description="Helical" evidence="2">
    <location>
        <begin position="94"/>
        <end position="116"/>
    </location>
</feature>
<organism evidence="5 6">
    <name type="scientific">Agrobacterium tumefaciens</name>
    <dbReference type="NCBI Taxonomy" id="358"/>
    <lineage>
        <taxon>Bacteria</taxon>
        <taxon>Pseudomonadati</taxon>
        <taxon>Pseudomonadota</taxon>
        <taxon>Alphaproteobacteria</taxon>
        <taxon>Hyphomicrobiales</taxon>
        <taxon>Rhizobiaceae</taxon>
        <taxon>Rhizobium/Agrobacterium group</taxon>
        <taxon>Agrobacterium</taxon>
        <taxon>Agrobacterium tumefaciens complex</taxon>
    </lineage>
</organism>
<proteinExistence type="predicted"/>
<feature type="transmembrane region" description="Helical" evidence="2">
    <location>
        <begin position="123"/>
        <end position="147"/>
    </location>
</feature>
<evidence type="ECO:0000256" key="1">
    <source>
        <dbReference type="SAM" id="MobiDB-lite"/>
    </source>
</evidence>
<dbReference type="PANTHER" id="PTHR41542">
    <property type="entry name" value="BLL5807 PROTEIN"/>
    <property type="match status" value="1"/>
</dbReference>
<feature type="signal peptide" evidence="3">
    <location>
        <begin position="1"/>
        <end position="25"/>
    </location>
</feature>
<comment type="caution">
    <text evidence="5">The sequence shown here is derived from an EMBL/GenBank/DDBJ whole genome shotgun (WGS) entry which is preliminary data.</text>
</comment>
<dbReference type="Gene3D" id="3.10.450.240">
    <property type="match status" value="1"/>
</dbReference>
<evidence type="ECO:0000256" key="3">
    <source>
        <dbReference type="SAM" id="SignalP"/>
    </source>
</evidence>
<feature type="region of interest" description="Disordered" evidence="1">
    <location>
        <begin position="154"/>
        <end position="183"/>
    </location>
</feature>
<feature type="region of interest" description="Disordered" evidence="1">
    <location>
        <begin position="35"/>
        <end position="90"/>
    </location>
</feature>
<accession>A0A176X1V4</accession>
<feature type="compositionally biased region" description="Low complexity" evidence="1">
    <location>
        <begin position="78"/>
        <end position="90"/>
    </location>
</feature>
<gene>
    <name evidence="5" type="ORF">A7J57_10305</name>
</gene>
<dbReference type="EMBL" id="LXPS01000036">
    <property type="protein sequence ID" value="OAE40647.1"/>
    <property type="molecule type" value="Genomic_DNA"/>
</dbReference>
<feature type="chain" id="PRO_5008053025" description="Tim44-like domain-containing protein" evidence="3">
    <location>
        <begin position="26"/>
        <end position="360"/>
    </location>
</feature>
<dbReference type="AlphaFoldDB" id="A0A176X1V4"/>
<dbReference type="SMART" id="SM00978">
    <property type="entry name" value="Tim44"/>
    <property type="match status" value="1"/>
</dbReference>
<feature type="compositionally biased region" description="Polar residues" evidence="1">
    <location>
        <begin position="160"/>
        <end position="176"/>
    </location>
</feature>
<name>A0A176X1V4_AGRTU</name>
<dbReference type="SUPFAM" id="SSF54427">
    <property type="entry name" value="NTF2-like"/>
    <property type="match status" value="1"/>
</dbReference>
<keyword evidence="2" id="KW-0812">Transmembrane</keyword>
<evidence type="ECO:0000259" key="4">
    <source>
        <dbReference type="SMART" id="SM00978"/>
    </source>
</evidence>
<keyword evidence="2" id="KW-0472">Membrane</keyword>
<dbReference type="InterPro" id="IPR032710">
    <property type="entry name" value="NTF2-like_dom_sf"/>
</dbReference>
<dbReference type="SUPFAM" id="SSF103473">
    <property type="entry name" value="MFS general substrate transporter"/>
    <property type="match status" value="1"/>
</dbReference>
<feature type="domain" description="Tim44-like" evidence="4">
    <location>
        <begin position="214"/>
        <end position="358"/>
    </location>
</feature>
<evidence type="ECO:0000313" key="6">
    <source>
        <dbReference type="Proteomes" id="UP000077098"/>
    </source>
</evidence>
<evidence type="ECO:0000313" key="5">
    <source>
        <dbReference type="EMBL" id="OAE40647.1"/>
    </source>
</evidence>
<reference evidence="5 6" key="1">
    <citation type="submission" date="2016-05" db="EMBL/GenBank/DDBJ databases">
        <authorList>
            <person name="Lavstsen T."/>
            <person name="Jespersen J.S."/>
        </authorList>
    </citation>
    <scope>NUCLEOTIDE SEQUENCE [LARGE SCALE GENOMIC DNA]</scope>
    <source>
        <strain evidence="5 6">KCJ1736</strain>
    </source>
</reference>
<dbReference type="PANTHER" id="PTHR41542:SF1">
    <property type="entry name" value="BLL5807 PROTEIN"/>
    <property type="match status" value="1"/>
</dbReference>
<feature type="compositionally biased region" description="Polar residues" evidence="1">
    <location>
        <begin position="46"/>
        <end position="77"/>
    </location>
</feature>
<keyword evidence="3" id="KW-0732">Signal</keyword>
<sequence>MFAAFRRFKGLFAVAALGIAVSFVAVDMAEARRASGGFGSRGTRTYSAPPSTSTAPGQTAPINRSMTPNTNQAAPSTAQPARPGAQAPQQSRGLFGGMMGGLMGGLLMGGLFGMLLGGGFGGMAGFFGMLLQVALIGLLVMLAMRFFASRRQGQPAYGSAGNSQRADNARSSFNGGPQSGPAASSFKIPKIGALAGKTAGAATATAATATAKPVAHANAMSEGDEIGITQSDLETFQKMLEDVQAAYAAEDYGTLRKLTTPEAMSYLAEELSDNATSGVKNDVRDVTLLQGDVAEAWHEEGQDYATVAMRYSAIDVMRDRNSGKVIEGDEMHPSEAIEMWTFVRRPGNDNWQVAAIQAAA</sequence>